<keyword evidence="3" id="KW-1185">Reference proteome</keyword>
<evidence type="ECO:0000313" key="3">
    <source>
        <dbReference type="Proteomes" id="UP000001056"/>
    </source>
</evidence>
<dbReference type="GeneID" id="4386666"/>
<evidence type="ECO:0000313" key="2">
    <source>
        <dbReference type="EMBL" id="EAQ93874.1"/>
    </source>
</evidence>
<dbReference type="VEuPathDB" id="FungiDB:CHGG_02109"/>
<accession>Q2HCE5</accession>
<dbReference type="RefSeq" id="XP_001221330.1">
    <property type="nucleotide sequence ID" value="XM_001221329.1"/>
</dbReference>
<evidence type="ECO:0000256" key="1">
    <source>
        <dbReference type="SAM" id="MobiDB-lite"/>
    </source>
</evidence>
<dbReference type="EMBL" id="CH408029">
    <property type="protein sequence ID" value="EAQ93874.1"/>
    <property type="molecule type" value="Genomic_DNA"/>
</dbReference>
<dbReference type="HOGENOM" id="CLU_1651950_0_0_1"/>
<dbReference type="AlphaFoldDB" id="Q2HCE5"/>
<sequence length="160" mass="17712">MHPLSVTLFHQSGGISTGMLRACPKSGDGSMTKDGERVDGWWNSPWAIRHGCCEQRGLRRPTSMLSCCFRFRVRRIATCSGPISRPLTTYHNPEKIPLAQAGYGRGIRSRWIWDLGHARAVAHSALRGSSHPSAATRFNQTQSGDPRTPGREQYPLSEPA</sequence>
<feature type="region of interest" description="Disordered" evidence="1">
    <location>
        <begin position="126"/>
        <end position="160"/>
    </location>
</feature>
<proteinExistence type="predicted"/>
<feature type="compositionally biased region" description="Polar residues" evidence="1">
    <location>
        <begin position="130"/>
        <end position="145"/>
    </location>
</feature>
<protein>
    <submittedName>
        <fullName evidence="2">Uncharacterized protein</fullName>
    </submittedName>
</protein>
<name>Q2HCE5_CHAGB</name>
<dbReference type="Proteomes" id="UP000001056">
    <property type="component" value="Unassembled WGS sequence"/>
</dbReference>
<organism evidence="2 3">
    <name type="scientific">Chaetomium globosum (strain ATCC 6205 / CBS 148.51 / DSM 1962 / NBRC 6347 / NRRL 1970)</name>
    <name type="common">Soil fungus</name>
    <dbReference type="NCBI Taxonomy" id="306901"/>
    <lineage>
        <taxon>Eukaryota</taxon>
        <taxon>Fungi</taxon>
        <taxon>Dikarya</taxon>
        <taxon>Ascomycota</taxon>
        <taxon>Pezizomycotina</taxon>
        <taxon>Sordariomycetes</taxon>
        <taxon>Sordariomycetidae</taxon>
        <taxon>Sordariales</taxon>
        <taxon>Chaetomiaceae</taxon>
        <taxon>Chaetomium</taxon>
    </lineage>
</organism>
<dbReference type="InParanoid" id="Q2HCE5"/>
<reference evidence="3" key="1">
    <citation type="journal article" date="2015" name="Genome Announc.">
        <title>Draft genome sequence of the cellulolytic fungus Chaetomium globosum.</title>
        <authorList>
            <person name="Cuomo C.A."/>
            <person name="Untereiner W.A."/>
            <person name="Ma L.-J."/>
            <person name="Grabherr M."/>
            <person name="Birren B.W."/>
        </authorList>
    </citation>
    <scope>NUCLEOTIDE SEQUENCE [LARGE SCALE GENOMIC DNA]</scope>
    <source>
        <strain evidence="3">ATCC 6205 / CBS 148.51 / DSM 1962 / NBRC 6347 / NRRL 1970</strain>
    </source>
</reference>
<gene>
    <name evidence="2" type="ORF">CHGG_02109</name>
</gene>